<dbReference type="GO" id="GO:0005524">
    <property type="term" value="F:ATP binding"/>
    <property type="evidence" value="ECO:0007669"/>
    <property type="project" value="UniProtKB-KW"/>
</dbReference>
<evidence type="ECO:0000256" key="14">
    <source>
        <dbReference type="ARBA" id="ARBA00025403"/>
    </source>
</evidence>
<dbReference type="GO" id="GO:0051607">
    <property type="term" value="P:defense response to virus"/>
    <property type="evidence" value="ECO:0007669"/>
    <property type="project" value="UniProtKB-KW"/>
</dbReference>
<feature type="domain" description="RNase III" evidence="16">
    <location>
        <begin position="1130"/>
        <end position="1321"/>
    </location>
</feature>
<reference evidence="20" key="1">
    <citation type="submission" date="2020-10" db="EMBL/GenBank/DDBJ databases">
        <authorList>
            <person name="Muller C M."/>
        </authorList>
    </citation>
    <scope>NUCLEOTIDE SEQUENCE</scope>
    <source>
        <strain evidence="20">THUN-12</strain>
    </source>
</reference>
<evidence type="ECO:0000256" key="10">
    <source>
        <dbReference type="ARBA" id="ARBA00022842"/>
    </source>
</evidence>
<sequence length="1427" mass="162034">MSEFSTQHEDDHVQHERKINSIIAPEDVDKILCKNVSDLSIIEDSCIITPRSYQYEMLEESLKKNIILAMDTGSGKTQVAIMRMKYELERIPPHKFIWFLAPTVTLSRQHFENIKLQITSVEKKFICGDDKVELWVNQSHWDSILHNISIVVSTYQILTDALTHGFVKMKDLALIIFDEAHNCVGNSPGAKIMNHFYHPRKAASKYVPCILGLTASPVMGSKVSSLIQIEKTLDALSRTPTKTRTALQRSVNRPVLSQVHYDSSIFEPDLVSDGNLSIKPLQSIQTVLSDYEITEDPWYIHLSKKNDPRSQRELAKLKLNQKTWCYKELGRIYNSACSVHMELGIWAVNYYLSEAVKNVRSLGSMNESLFFPGNDTLQTSERNHLSKIMGQIETYESLPRDIVSISNKVSKVIDILHKLPSDSSGIVFVQERVVAITLTKLLTIHPLTRNRLRVGSFVGTSNYETRSVKPSEFIDKSLQANALSDFKTGKINILIATSVLEEGIDVPICNLVLCFQKPANLKSFVQRRGRARHVESKMILLIDSLCKNQITQFEELEMQMKEIYSDESRSLQEQSALEEEDSLTTRFFRVEKSGAVLDLDNAVSHLYHFCNTIPTDKFVDRRPEFINSKKNGKYRCKVILPLSVHETIRTAESLHAWGSEKNAIKDAAFEAYIGLYNAGLVSDNMLPVMKADMTSGLDATIETRPSLVSVRMPMNPWIDVARAWTDNLSTLYRSTVTFDGLNVGLFSPIPMPGIKSIPIYWDNDTTINISISDSPTSMNADSYLLTHLQEETSALFLSAFPTKNFCVEELVLKFQINQDKPLNSMLECRSVPENVSTIKDLGLIRDHQNIAYMFRELLPHKPDSRSVRKLFEGYENYPSEVSYLSLHRLPRRLDFLHPVAQDAQPTSEKLYSYVLPVQNCRMDRVPFRVVQFGMMVPCIIRQIEIRLIASKLCQELLSNIQVSDLSLVLTAICASNANEATNYQRLEFLGDTVLKTCVSIHIMAKNPLWHEGTLSLQKDHLVSNSRLARAAIEVGLDKYIINRKFTGAKWKPINVKDILGVLETERREMSTKTLADVVESLIGACMLDGGFQKALACLEVFLPELKWQPLDVCRTSLYDQAPHMVRSPKLEPVESILGYTFEKQSLLVEALSHPSYHLGSSSYERLEFLGDSLLDFIIVQEMIPHNLSHIRMHELRTAIVNADFLATISMELHYSREVNDIKPSYDAPGQKDSYKFAIPTCTPHTRYVKVPLYRFMRHNSVPISTLQNETFQRYSTMRDEIKYAFENGTQYPWSMLSSLKVEKFFSDMIEALLGAVWIDSGSLTTVREVIKRMGILDLLHRAIAEKMDLEHPKIRLGKLADQEKVHYVFEVGEGGAEPKCSIKVGEVLVASICGGYSRFEMETRAAINAIEFIKKKSCFGDQADLKE</sequence>
<keyword evidence="6" id="KW-0547">Nucleotide-binding</keyword>
<keyword evidence="12" id="KW-0051">Antiviral defense</keyword>
<evidence type="ECO:0000259" key="17">
    <source>
        <dbReference type="PROSITE" id="PS51192"/>
    </source>
</evidence>
<dbReference type="GO" id="GO:0004386">
    <property type="term" value="F:helicase activity"/>
    <property type="evidence" value="ECO:0007669"/>
    <property type="project" value="UniProtKB-KW"/>
</dbReference>
<keyword evidence="11 15" id="KW-0694">RNA-binding</keyword>
<keyword evidence="7" id="KW-0378">Hydrolase</keyword>
<organism evidence="20 21">
    <name type="scientific">Blumeria graminis f. sp. triticale</name>
    <dbReference type="NCBI Taxonomy" id="1689686"/>
    <lineage>
        <taxon>Eukaryota</taxon>
        <taxon>Fungi</taxon>
        <taxon>Dikarya</taxon>
        <taxon>Ascomycota</taxon>
        <taxon>Pezizomycotina</taxon>
        <taxon>Leotiomycetes</taxon>
        <taxon>Erysiphales</taxon>
        <taxon>Erysiphaceae</taxon>
        <taxon>Blumeria</taxon>
    </lineage>
</organism>
<evidence type="ECO:0000313" key="20">
    <source>
        <dbReference type="EMBL" id="CAD6500935.1"/>
    </source>
</evidence>
<dbReference type="CDD" id="cd18034">
    <property type="entry name" value="DEXHc_dicer"/>
    <property type="match status" value="1"/>
</dbReference>
<dbReference type="GO" id="GO:0004525">
    <property type="term" value="F:ribonuclease III activity"/>
    <property type="evidence" value="ECO:0007669"/>
    <property type="project" value="InterPro"/>
</dbReference>
<dbReference type="Pfam" id="PF00270">
    <property type="entry name" value="DEAD"/>
    <property type="match status" value="1"/>
</dbReference>
<dbReference type="Pfam" id="PF00271">
    <property type="entry name" value="Helicase_C"/>
    <property type="match status" value="1"/>
</dbReference>
<evidence type="ECO:0000313" key="21">
    <source>
        <dbReference type="Proteomes" id="UP000683417"/>
    </source>
</evidence>
<dbReference type="PROSITE" id="PS51194">
    <property type="entry name" value="HELICASE_CTER"/>
    <property type="match status" value="1"/>
</dbReference>
<proteinExistence type="inferred from homology"/>
<dbReference type="EMBL" id="CAJHIT010000004">
    <property type="protein sequence ID" value="CAD6500935.1"/>
    <property type="molecule type" value="Genomic_DNA"/>
</dbReference>
<dbReference type="PANTHER" id="PTHR14950">
    <property type="entry name" value="DICER-RELATED"/>
    <property type="match status" value="1"/>
</dbReference>
<dbReference type="GO" id="GO:0005737">
    <property type="term" value="C:cytoplasm"/>
    <property type="evidence" value="ECO:0007669"/>
    <property type="project" value="TreeGrafter"/>
</dbReference>
<feature type="domain" description="Helicase ATP-binding" evidence="17">
    <location>
        <begin position="57"/>
        <end position="235"/>
    </location>
</feature>
<evidence type="ECO:0000259" key="19">
    <source>
        <dbReference type="PROSITE" id="PS51327"/>
    </source>
</evidence>
<dbReference type="PANTHER" id="PTHR14950:SF37">
    <property type="entry name" value="ENDORIBONUCLEASE DICER"/>
    <property type="match status" value="1"/>
</dbReference>
<dbReference type="Proteomes" id="UP000683417">
    <property type="component" value="Unassembled WGS sequence"/>
</dbReference>
<dbReference type="SMART" id="SM00535">
    <property type="entry name" value="RIBOc"/>
    <property type="match status" value="2"/>
</dbReference>
<evidence type="ECO:0000256" key="3">
    <source>
        <dbReference type="ARBA" id="ARBA00022721"/>
    </source>
</evidence>
<protein>
    <submittedName>
        <fullName evidence="20">BgTH12-06639</fullName>
    </submittedName>
</protein>
<keyword evidence="4" id="KW-0479">Metal-binding</keyword>
<comment type="cofactor">
    <cofactor evidence="2">
        <name>Mg(2+)</name>
        <dbReference type="ChEBI" id="CHEBI:18420"/>
    </cofactor>
</comment>
<dbReference type="Pfam" id="PF03368">
    <property type="entry name" value="Dicer_dimer"/>
    <property type="match status" value="1"/>
</dbReference>
<comment type="function">
    <text evidence="14">Dicer-like endonuclease involved in cleaving double-stranded RNA in the RNA interference (RNAi) pathway. Produces 21 to 25 bp dsRNAs (siRNAs) which target the selective destruction of homologous RNAs leading to sequence-specific suppression of gene expression, called post-transcriptional gene silencing (PTGS). Part of a broad host defense response against viral infection and transposons.</text>
</comment>
<dbReference type="PROSITE" id="PS51192">
    <property type="entry name" value="HELICASE_ATP_BIND_1"/>
    <property type="match status" value="1"/>
</dbReference>
<dbReference type="PROSITE" id="PS51327">
    <property type="entry name" value="DICER_DSRBF"/>
    <property type="match status" value="1"/>
</dbReference>
<dbReference type="GO" id="GO:0030422">
    <property type="term" value="P:siRNA processing"/>
    <property type="evidence" value="ECO:0007669"/>
    <property type="project" value="TreeGrafter"/>
</dbReference>
<gene>
    <name evidence="20" type="ORF">BGTH12_LOCUS2293</name>
</gene>
<accession>A0A9W4CY05</accession>
<evidence type="ECO:0000256" key="2">
    <source>
        <dbReference type="ARBA" id="ARBA00001946"/>
    </source>
</evidence>
<evidence type="ECO:0000256" key="13">
    <source>
        <dbReference type="ARBA" id="ARBA00023211"/>
    </source>
</evidence>
<evidence type="ECO:0000256" key="1">
    <source>
        <dbReference type="ARBA" id="ARBA00001936"/>
    </source>
</evidence>
<evidence type="ECO:0000256" key="12">
    <source>
        <dbReference type="ARBA" id="ARBA00023118"/>
    </source>
</evidence>
<dbReference type="GO" id="GO:0003723">
    <property type="term" value="F:RNA binding"/>
    <property type="evidence" value="ECO:0007669"/>
    <property type="project" value="UniProtKB-UniRule"/>
</dbReference>
<keyword evidence="5" id="KW-0677">Repeat</keyword>
<evidence type="ECO:0000259" key="18">
    <source>
        <dbReference type="PROSITE" id="PS51194"/>
    </source>
</evidence>
<feature type="domain" description="Helicase C-terminal" evidence="18">
    <location>
        <begin position="411"/>
        <end position="583"/>
    </location>
</feature>
<dbReference type="SMART" id="SM00487">
    <property type="entry name" value="DEXDc"/>
    <property type="match status" value="1"/>
</dbReference>
<evidence type="ECO:0000256" key="15">
    <source>
        <dbReference type="PROSITE-ProRule" id="PRU00657"/>
    </source>
</evidence>
<evidence type="ECO:0000256" key="11">
    <source>
        <dbReference type="ARBA" id="ARBA00022884"/>
    </source>
</evidence>
<evidence type="ECO:0000256" key="7">
    <source>
        <dbReference type="ARBA" id="ARBA00022801"/>
    </source>
</evidence>
<dbReference type="InterPro" id="IPR001650">
    <property type="entry name" value="Helicase_C-like"/>
</dbReference>
<evidence type="ECO:0000256" key="9">
    <source>
        <dbReference type="ARBA" id="ARBA00022840"/>
    </source>
</evidence>
<feature type="domain" description="Dicer dsRNA-binding fold" evidence="19">
    <location>
        <begin position="602"/>
        <end position="695"/>
    </location>
</feature>
<comment type="similarity">
    <text evidence="15">Belongs to the helicase family. Dicer subfamily.</text>
</comment>
<dbReference type="InterPro" id="IPR014001">
    <property type="entry name" value="Helicase_ATP-bd"/>
</dbReference>
<dbReference type="CDD" id="cd00593">
    <property type="entry name" value="RIBOc"/>
    <property type="match status" value="2"/>
</dbReference>
<comment type="caution">
    <text evidence="20">The sequence shown here is derived from an EMBL/GenBank/DDBJ whole genome shotgun (WGS) entry which is preliminary data.</text>
</comment>
<dbReference type="Pfam" id="PF00636">
    <property type="entry name" value="Ribonuclease_3"/>
    <property type="match status" value="2"/>
</dbReference>
<keyword evidence="8" id="KW-0347">Helicase</keyword>
<keyword evidence="10" id="KW-0460">Magnesium</keyword>
<keyword evidence="3" id="KW-0930">Antiviral protein</keyword>
<keyword evidence="13" id="KW-0464">Manganese</keyword>
<feature type="domain" description="RNase III" evidence="16">
    <location>
        <begin position="949"/>
        <end position="1090"/>
    </location>
</feature>
<dbReference type="InterPro" id="IPR000999">
    <property type="entry name" value="RNase_III_dom"/>
</dbReference>
<keyword evidence="9" id="KW-0067">ATP-binding</keyword>
<name>A0A9W4CY05_BLUGR</name>
<evidence type="ECO:0000256" key="5">
    <source>
        <dbReference type="ARBA" id="ARBA00022737"/>
    </source>
</evidence>
<dbReference type="GO" id="GO:0046872">
    <property type="term" value="F:metal ion binding"/>
    <property type="evidence" value="ECO:0007669"/>
    <property type="project" value="UniProtKB-KW"/>
</dbReference>
<dbReference type="PROSITE" id="PS00517">
    <property type="entry name" value="RNASE_3_1"/>
    <property type="match status" value="1"/>
</dbReference>
<evidence type="ECO:0000256" key="6">
    <source>
        <dbReference type="ARBA" id="ARBA00022741"/>
    </source>
</evidence>
<dbReference type="PROSITE" id="PS50142">
    <property type="entry name" value="RNASE_3_2"/>
    <property type="match status" value="2"/>
</dbReference>
<evidence type="ECO:0000259" key="16">
    <source>
        <dbReference type="PROSITE" id="PS50142"/>
    </source>
</evidence>
<dbReference type="FunFam" id="1.10.1520.10:FF:000032">
    <property type="entry name" value="Dicer-like protein 2"/>
    <property type="match status" value="1"/>
</dbReference>
<dbReference type="SMART" id="SM00490">
    <property type="entry name" value="HELICc"/>
    <property type="match status" value="1"/>
</dbReference>
<evidence type="ECO:0000256" key="4">
    <source>
        <dbReference type="ARBA" id="ARBA00022723"/>
    </source>
</evidence>
<comment type="cofactor">
    <cofactor evidence="1">
        <name>Mn(2+)</name>
        <dbReference type="ChEBI" id="CHEBI:29035"/>
    </cofactor>
</comment>
<dbReference type="GO" id="GO:0005634">
    <property type="term" value="C:nucleus"/>
    <property type="evidence" value="ECO:0007669"/>
    <property type="project" value="TreeGrafter"/>
</dbReference>
<dbReference type="InterPro" id="IPR005034">
    <property type="entry name" value="Dicer_dimerisation"/>
</dbReference>
<dbReference type="GO" id="GO:0050688">
    <property type="term" value="P:regulation of defense response to virus"/>
    <property type="evidence" value="ECO:0007669"/>
    <property type="project" value="UniProtKB-KW"/>
</dbReference>
<evidence type="ECO:0000256" key="8">
    <source>
        <dbReference type="ARBA" id="ARBA00022806"/>
    </source>
</evidence>
<dbReference type="InterPro" id="IPR011545">
    <property type="entry name" value="DEAD/DEAH_box_helicase_dom"/>
</dbReference>